<dbReference type="AlphaFoldDB" id="A0AAE0BCA5"/>
<evidence type="ECO:0000259" key="1">
    <source>
        <dbReference type="Pfam" id="PF20231"/>
    </source>
</evidence>
<proteinExistence type="predicted"/>
<dbReference type="InterPro" id="IPR046496">
    <property type="entry name" value="DUF6589"/>
</dbReference>
<dbReference type="EMBL" id="LGRX02035635">
    <property type="protein sequence ID" value="KAK3233776.1"/>
    <property type="molecule type" value="Genomic_DNA"/>
</dbReference>
<evidence type="ECO:0000313" key="2">
    <source>
        <dbReference type="EMBL" id="KAK3233776.1"/>
    </source>
</evidence>
<reference evidence="2 3" key="1">
    <citation type="journal article" date="2015" name="Genome Biol. Evol.">
        <title>Comparative Genomics of a Bacterivorous Green Alga Reveals Evolutionary Causalities and Consequences of Phago-Mixotrophic Mode of Nutrition.</title>
        <authorList>
            <person name="Burns J.A."/>
            <person name="Paasch A."/>
            <person name="Narechania A."/>
            <person name="Kim E."/>
        </authorList>
    </citation>
    <scope>NUCLEOTIDE SEQUENCE [LARGE SCALE GENOMIC DNA]</scope>
    <source>
        <strain evidence="2 3">PLY_AMNH</strain>
    </source>
</reference>
<sequence>MATMGVIIMVNAMSTPMFSVLRIVFSLVLFTASRGNRMVLEIFGSRLFRLCYTYAYLRSKLMDLADARSQNMPALFSPSSGMRKVPAFICDNWQRYRKRKYDRIDAANAMRIGVQRGVWHALGSVECEGVSTEPSVPLHKVTSEMVLERGIEDDGTIRDVGGDARIILSRLRLQVQRGMVELKVEGVEPPASPGPFRWACDFAKTSISALSILMNVNMATIAGNEETFMSFQNEFGMDAHSDDFSSRSCGLLFGDGVPYLQAQRDISRQALLFGSDHWIHPHAGLFHFYWHMLEAVGKLAWSLGYESLASRLKRKRVRKDSTKGIMEVHHDFPYVVYTGMWQAMITAWLDDYIRRSSELGPQTTEQKVDDFISHMDLVSEEKDFTRFWWTQVLSKYAFLYFELRAAIRCADALMIELVQRKAVYLFKFVKKFNYAHICIFLLHDLMRWPYRVLCLIRYNCSISLTGRHNMNAPTDKYIAFLNQMSYEQADDNMLVALSVLTPTLRETALRLLNTANLSRYTRHCHPPMKPDIQVVLVQALDLGMFKLDGQGLELRDHFKSSGYGTEDTIHDAKYYGVEGHTRATVIKLCGGVHAVITEGELAIMASGAKENFSIIVGELPVVIRTSPVAVNPATVFSWEVAEQSGVPAADDSQDDEILSLMDGDGLQALGWCAAGIVMRELMVMTYLRSWDKPEKVLAVEEYMQSGLHQTQGMFTPNVRGAARDTRRYAHNELVEVHLRGSELLLGGVKVSISDEQAIKMAEYKYCIQNEERADEVNVLKEELAAYETSCRSDLDIAIRLTEAKLRWEAGTESKIVARNWSRADAHAEIMRDPEDATRTVWPITKHVVASYGPVVVDC</sequence>
<comment type="caution">
    <text evidence="2">The sequence shown here is derived from an EMBL/GenBank/DDBJ whole genome shotgun (WGS) entry which is preliminary data.</text>
</comment>
<feature type="domain" description="DUF6589" evidence="1">
    <location>
        <begin position="213"/>
        <end position="520"/>
    </location>
</feature>
<keyword evidence="3" id="KW-1185">Reference proteome</keyword>
<dbReference type="Proteomes" id="UP001190700">
    <property type="component" value="Unassembled WGS sequence"/>
</dbReference>
<gene>
    <name evidence="2" type="ORF">CYMTET_55941</name>
</gene>
<accession>A0AAE0BCA5</accession>
<dbReference type="Pfam" id="PF20231">
    <property type="entry name" value="DUF6589"/>
    <property type="match status" value="1"/>
</dbReference>
<organism evidence="2 3">
    <name type="scientific">Cymbomonas tetramitiformis</name>
    <dbReference type="NCBI Taxonomy" id="36881"/>
    <lineage>
        <taxon>Eukaryota</taxon>
        <taxon>Viridiplantae</taxon>
        <taxon>Chlorophyta</taxon>
        <taxon>Pyramimonadophyceae</taxon>
        <taxon>Pyramimonadales</taxon>
        <taxon>Pyramimonadaceae</taxon>
        <taxon>Cymbomonas</taxon>
    </lineage>
</organism>
<name>A0AAE0BCA5_9CHLO</name>
<protein>
    <recommendedName>
        <fullName evidence="1">DUF6589 domain-containing protein</fullName>
    </recommendedName>
</protein>
<evidence type="ECO:0000313" key="3">
    <source>
        <dbReference type="Proteomes" id="UP001190700"/>
    </source>
</evidence>